<evidence type="ECO:0000256" key="6">
    <source>
        <dbReference type="PROSITE-ProRule" id="PRU00235"/>
    </source>
</evidence>
<proteinExistence type="inferred from homology"/>
<feature type="repeat" description="RCC1" evidence="6">
    <location>
        <begin position="197"/>
        <end position="259"/>
    </location>
</feature>
<dbReference type="PANTHER" id="PTHR45982:SF1">
    <property type="entry name" value="REGULATOR OF CHROMOSOME CONDENSATION"/>
    <property type="match status" value="1"/>
</dbReference>
<dbReference type="InterPro" id="IPR033643">
    <property type="entry name" value="SYLF_SH3YL1-like"/>
</dbReference>
<evidence type="ECO:0000256" key="1">
    <source>
        <dbReference type="ARBA" id="ARBA00007761"/>
    </source>
</evidence>
<feature type="repeat" description="RCC1" evidence="6">
    <location>
        <begin position="41"/>
        <end position="91"/>
    </location>
</feature>
<protein>
    <submittedName>
        <fullName evidence="9">Regulator of chromosome condensation 1</fullName>
    </submittedName>
</protein>
<dbReference type="Gene3D" id="2.130.10.30">
    <property type="entry name" value="Regulator of chromosome condensation 1/beta-lactamase-inhibitor protein II"/>
    <property type="match status" value="1"/>
</dbReference>
<dbReference type="SUPFAM" id="SSF50044">
    <property type="entry name" value="SH3-domain"/>
    <property type="match status" value="1"/>
</dbReference>
<feature type="repeat" description="RCC1" evidence="6">
    <location>
        <begin position="260"/>
        <end position="313"/>
    </location>
</feature>
<evidence type="ECO:0000259" key="8">
    <source>
        <dbReference type="PROSITE" id="PS50002"/>
    </source>
</evidence>
<dbReference type="InterPro" id="IPR058923">
    <property type="entry name" value="RCC1-like_dom"/>
</dbReference>
<keyword evidence="4" id="KW-0677">Repeat</keyword>
<feature type="compositionally biased region" description="Basic and acidic residues" evidence="7">
    <location>
        <begin position="584"/>
        <end position="596"/>
    </location>
</feature>
<keyword evidence="3" id="KW-0344">Guanine-nucleotide releasing factor</keyword>
<keyword evidence="10" id="KW-1185">Reference proteome</keyword>
<dbReference type="InterPro" id="IPR007461">
    <property type="entry name" value="Ysc84_actin-binding"/>
</dbReference>
<dbReference type="Ensembl" id="ENSEBUT00000009394.1">
    <property type="protein sequence ID" value="ENSEBUP00000008880.1"/>
    <property type="gene ID" value="ENSEBUG00000005726.1"/>
</dbReference>
<comment type="similarity">
    <text evidence="1">Belongs to the SH3YL1 family.</text>
</comment>
<feature type="domain" description="SH3" evidence="8">
    <location>
        <begin position="661"/>
        <end position="722"/>
    </location>
</feature>
<evidence type="ECO:0000256" key="5">
    <source>
        <dbReference type="PROSITE-ProRule" id="PRU00192"/>
    </source>
</evidence>
<feature type="compositionally biased region" description="Basic and acidic residues" evidence="7">
    <location>
        <begin position="604"/>
        <end position="617"/>
    </location>
</feature>
<dbReference type="PROSITE" id="PS00626">
    <property type="entry name" value="RCC1_2"/>
    <property type="match status" value="2"/>
</dbReference>
<dbReference type="InterPro" id="IPR051553">
    <property type="entry name" value="Ran_GTPase-activating"/>
</dbReference>
<dbReference type="InterPro" id="IPR001452">
    <property type="entry name" value="SH3_domain"/>
</dbReference>
<dbReference type="PROSITE" id="PS00625">
    <property type="entry name" value="RCC1_1"/>
    <property type="match status" value="1"/>
</dbReference>
<evidence type="ECO:0000256" key="2">
    <source>
        <dbReference type="ARBA" id="ARBA00022443"/>
    </source>
</evidence>
<feature type="compositionally biased region" description="Basic residues" evidence="7">
    <location>
        <begin position="1"/>
        <end position="12"/>
    </location>
</feature>
<dbReference type="InterPro" id="IPR000408">
    <property type="entry name" value="Reg_chr_condens"/>
</dbReference>
<feature type="region of interest" description="Disordered" evidence="7">
    <location>
        <begin position="584"/>
        <end position="631"/>
    </location>
</feature>
<feature type="repeat" description="RCC1" evidence="6">
    <location>
        <begin position="314"/>
        <end position="364"/>
    </location>
</feature>
<dbReference type="Gene3D" id="2.30.30.40">
    <property type="entry name" value="SH3 Domains"/>
    <property type="match status" value="1"/>
</dbReference>
<keyword evidence="2 5" id="KW-0728">SH3 domain</keyword>
<dbReference type="AlphaFoldDB" id="A0A8C4Q289"/>
<dbReference type="InterPro" id="IPR036028">
    <property type="entry name" value="SH3-like_dom_sf"/>
</dbReference>
<dbReference type="PROSITE" id="PS50012">
    <property type="entry name" value="RCC1_3"/>
    <property type="match status" value="6"/>
</dbReference>
<evidence type="ECO:0000256" key="4">
    <source>
        <dbReference type="ARBA" id="ARBA00022737"/>
    </source>
</evidence>
<dbReference type="InterPro" id="IPR009091">
    <property type="entry name" value="RCC1/BLIP-II"/>
</dbReference>
<evidence type="ECO:0000313" key="9">
    <source>
        <dbReference type="Ensembl" id="ENSEBUP00000008853.1"/>
    </source>
</evidence>
<dbReference type="GO" id="GO:0005085">
    <property type="term" value="F:guanyl-nucleotide exchange factor activity"/>
    <property type="evidence" value="ECO:0007669"/>
    <property type="project" value="TreeGrafter"/>
</dbReference>
<dbReference type="CDD" id="cd11525">
    <property type="entry name" value="SYLF_SH3YL1_like"/>
    <property type="match status" value="1"/>
</dbReference>
<organism evidence="9 10">
    <name type="scientific">Eptatretus burgeri</name>
    <name type="common">Inshore hagfish</name>
    <dbReference type="NCBI Taxonomy" id="7764"/>
    <lineage>
        <taxon>Eukaryota</taxon>
        <taxon>Metazoa</taxon>
        <taxon>Chordata</taxon>
        <taxon>Craniata</taxon>
        <taxon>Vertebrata</taxon>
        <taxon>Cyclostomata</taxon>
        <taxon>Myxini</taxon>
        <taxon>Myxiniformes</taxon>
        <taxon>Myxinidae</taxon>
        <taxon>Eptatretinae</taxon>
        <taxon>Eptatretus</taxon>
    </lineage>
</organism>
<dbReference type="Pfam" id="PF25390">
    <property type="entry name" value="WD40_RLD"/>
    <property type="match status" value="1"/>
</dbReference>
<evidence type="ECO:0000256" key="7">
    <source>
        <dbReference type="SAM" id="MobiDB-lite"/>
    </source>
</evidence>
<evidence type="ECO:0000256" key="3">
    <source>
        <dbReference type="ARBA" id="ARBA00022658"/>
    </source>
</evidence>
<dbReference type="GO" id="GO:0005737">
    <property type="term" value="C:cytoplasm"/>
    <property type="evidence" value="ECO:0007669"/>
    <property type="project" value="TreeGrafter"/>
</dbReference>
<evidence type="ECO:0000313" key="10">
    <source>
        <dbReference type="Proteomes" id="UP000694388"/>
    </source>
</evidence>
<feature type="region of interest" description="Disordered" evidence="7">
    <location>
        <begin position="1"/>
        <end position="22"/>
    </location>
</feature>
<dbReference type="PROSITE" id="PS50002">
    <property type="entry name" value="SH3"/>
    <property type="match status" value="1"/>
</dbReference>
<dbReference type="GeneTree" id="ENSGT00940000155543"/>
<dbReference type="PRINTS" id="PR00633">
    <property type="entry name" value="RCCNDNSATION"/>
</dbReference>
<accession>A0A8C4Q289</accession>
<dbReference type="Proteomes" id="UP000694388">
    <property type="component" value="Unplaced"/>
</dbReference>
<name>A0A8C4Q289_EPTBU</name>
<feature type="repeat" description="RCC1" evidence="6">
    <location>
        <begin position="144"/>
        <end position="196"/>
    </location>
</feature>
<reference evidence="9" key="1">
    <citation type="submission" date="2025-05" db="UniProtKB">
        <authorList>
            <consortium name="Ensembl"/>
        </authorList>
    </citation>
    <scope>IDENTIFICATION</scope>
</reference>
<dbReference type="PANTHER" id="PTHR45982">
    <property type="entry name" value="REGULATOR OF CHROMOSOME CONDENSATION"/>
    <property type="match status" value="1"/>
</dbReference>
<dbReference type="Ensembl" id="ENSEBUT00000009367.1">
    <property type="protein sequence ID" value="ENSEBUP00000008853.1"/>
    <property type="gene ID" value="ENSEBUG00000005726.1"/>
</dbReference>
<feature type="repeat" description="RCC1" evidence="6">
    <location>
        <begin position="92"/>
        <end position="143"/>
    </location>
</feature>
<dbReference type="SMART" id="SM00326">
    <property type="entry name" value="SH3"/>
    <property type="match status" value="1"/>
</dbReference>
<sequence length="726" mass="78423">MVGKRGRQPKRTKSSEGCTPLKNDTAKRLKVSHSFHGDVPGTVLTLGQGDVGQLGLGTTVVLRRRPGLVNLPELAVQVTAGGMHTACLGVSGKVYTFGCNDEGALGRLTANEEEEARPGLVEISENIVQLSAGDSHTAALTASGKVYFWGAFRDNNGVIGLLEPLKTCPLPVHLPVKATIIKVASGNNHLCLLSVDGDLFTLGCGEQGQLGRVPSCFTTRGGRRGLEFFLQPLPVRLHCTTFLKDVFCAAYGTFIITRSNDVFGFGLSNFYQLGEMDSTMYFMPQLLSAFQNSGKVYVSFSGGQHHTLCMDSEGFVYSLGRAHYGRLGLGTDAKDEGKPQLVPDVGKAVAVACGSSVSYAITQEVNNPLPCNLKSEARKAAKILQQFTEITDGRGPDKIIPPHIIGRAKGLAILSVFKVGFLVTARAGSGIVVAQLDGYWSAPSAVGIAGLGGGFEIGFEVSDLVIILNTQKAVEAFTCGSNVTLGGNLTVSIGPLGRAVEADVAMRRTAAMFTYCRSRGLFAGISLEGAYLFQRKDANQKFYCGTVRVNDILAGTVEPPAVAQELYEQLSKYGCLADKHDKRKTEWRRTSNERRRTSNVRRRTSNERRRSSDERTRPQSMMLGSSPAVHCKHSRSAERWDLADSGSLSGSSSRSNESLCSMYPKAVALRSFTGRRNCELSFKSGDTIIVLTQTSKTFDWWEGRIGEHVGLFPANYISFDTSFGRD</sequence>
<dbReference type="SUPFAM" id="SSF50985">
    <property type="entry name" value="RCC1/BLIP-II"/>
    <property type="match status" value="1"/>
</dbReference>
<dbReference type="Pfam" id="PF04366">
    <property type="entry name" value="Ysc84"/>
    <property type="match status" value="1"/>
</dbReference>
<dbReference type="Pfam" id="PF07653">
    <property type="entry name" value="SH3_2"/>
    <property type="match status" value="1"/>
</dbReference>